<keyword evidence="5" id="KW-1185">Reference proteome</keyword>
<dbReference type="SUPFAM" id="SSF46689">
    <property type="entry name" value="Homeodomain-like"/>
    <property type="match status" value="1"/>
</dbReference>
<dbReference type="Proteomes" id="UP000248132">
    <property type="component" value="Unassembled WGS sequence"/>
</dbReference>
<dbReference type="GO" id="GO:0003677">
    <property type="term" value="F:DNA binding"/>
    <property type="evidence" value="ECO:0007669"/>
    <property type="project" value="UniProtKB-UniRule"/>
</dbReference>
<accession>A0A318XRH4</accession>
<protein>
    <submittedName>
        <fullName evidence="4">TetR family transcriptional regulator</fullName>
    </submittedName>
</protein>
<evidence type="ECO:0000313" key="5">
    <source>
        <dbReference type="Proteomes" id="UP000248132"/>
    </source>
</evidence>
<dbReference type="Pfam" id="PF00440">
    <property type="entry name" value="TetR_N"/>
    <property type="match status" value="1"/>
</dbReference>
<feature type="DNA-binding region" description="H-T-H motif" evidence="2">
    <location>
        <begin position="29"/>
        <end position="48"/>
    </location>
</feature>
<dbReference type="Gene3D" id="1.10.357.10">
    <property type="entry name" value="Tetracycline Repressor, domain 2"/>
    <property type="match status" value="1"/>
</dbReference>
<reference evidence="4 5" key="1">
    <citation type="submission" date="2018-06" db="EMBL/GenBank/DDBJ databases">
        <title>Genomic Encyclopedia of Type Strains, Phase I: the one thousand microbial genomes (KMG-I) project.</title>
        <authorList>
            <person name="Kyrpides N."/>
        </authorList>
    </citation>
    <scope>NUCLEOTIDE SEQUENCE [LARGE SCALE GENOMIC DNA]</scope>
    <source>
        <strain evidence="4 5">DSM 19573</strain>
    </source>
</reference>
<organism evidence="4 5">
    <name type="scientific">Ruminiclostridium sufflavum DSM 19573</name>
    <dbReference type="NCBI Taxonomy" id="1121337"/>
    <lineage>
        <taxon>Bacteria</taxon>
        <taxon>Bacillati</taxon>
        <taxon>Bacillota</taxon>
        <taxon>Clostridia</taxon>
        <taxon>Eubacteriales</taxon>
        <taxon>Oscillospiraceae</taxon>
        <taxon>Ruminiclostridium</taxon>
    </lineage>
</organism>
<evidence type="ECO:0000313" key="4">
    <source>
        <dbReference type="EMBL" id="PYG90259.1"/>
    </source>
</evidence>
<dbReference type="PRINTS" id="PR00455">
    <property type="entry name" value="HTHTETR"/>
</dbReference>
<dbReference type="OrthoDB" id="494991at2"/>
<dbReference type="RefSeq" id="WP_110460238.1">
    <property type="nucleotide sequence ID" value="NZ_QKMR01000001.1"/>
</dbReference>
<dbReference type="EMBL" id="QKMR01000001">
    <property type="protein sequence ID" value="PYG90259.1"/>
    <property type="molecule type" value="Genomic_DNA"/>
</dbReference>
<proteinExistence type="predicted"/>
<sequence length="213" mass="24270">MAKQIEGVYERLLECAKKEFLEKGFEGASLRTIAQAANTSTNSIYVRFKDKGGIFEALVHPAAEELKSMIYRIQHDFSCLKAKEQLEQSYQYGTDSFPEILTYIYDNFDVFKLLLTCSYGTPYSDFIHDLSVIDAGCYKRYIEQTGAASVIEENVSDNLLHILSSGFYSSLLEMVVHNLSREEAEKDLVRLREFYKAGWETILGKQDKGFGSK</sequence>
<feature type="domain" description="HTH tetR-type" evidence="3">
    <location>
        <begin position="6"/>
        <end position="66"/>
    </location>
</feature>
<name>A0A318XRH4_9FIRM</name>
<evidence type="ECO:0000256" key="1">
    <source>
        <dbReference type="ARBA" id="ARBA00023125"/>
    </source>
</evidence>
<evidence type="ECO:0000256" key="2">
    <source>
        <dbReference type="PROSITE-ProRule" id="PRU00335"/>
    </source>
</evidence>
<dbReference type="PROSITE" id="PS50977">
    <property type="entry name" value="HTH_TETR_2"/>
    <property type="match status" value="1"/>
</dbReference>
<comment type="caution">
    <text evidence="4">The sequence shown here is derived from an EMBL/GenBank/DDBJ whole genome shotgun (WGS) entry which is preliminary data.</text>
</comment>
<evidence type="ECO:0000259" key="3">
    <source>
        <dbReference type="PROSITE" id="PS50977"/>
    </source>
</evidence>
<dbReference type="InterPro" id="IPR009057">
    <property type="entry name" value="Homeodomain-like_sf"/>
</dbReference>
<dbReference type="AlphaFoldDB" id="A0A318XRH4"/>
<keyword evidence="1 2" id="KW-0238">DNA-binding</keyword>
<dbReference type="InterPro" id="IPR001647">
    <property type="entry name" value="HTH_TetR"/>
</dbReference>
<gene>
    <name evidence="4" type="ORF">LY28_00139</name>
</gene>